<dbReference type="AlphaFoldDB" id="A0A3D8PZ30"/>
<organism evidence="1 2">
    <name type="scientific">Oceanobacillus arenosus</name>
    <dbReference type="NCBI Taxonomy" id="1229153"/>
    <lineage>
        <taxon>Bacteria</taxon>
        <taxon>Bacillati</taxon>
        <taxon>Bacillota</taxon>
        <taxon>Bacilli</taxon>
        <taxon>Bacillales</taxon>
        <taxon>Bacillaceae</taxon>
        <taxon>Oceanobacillus</taxon>
    </lineage>
</organism>
<comment type="caution">
    <text evidence="1">The sequence shown here is derived from an EMBL/GenBank/DDBJ whole genome shotgun (WGS) entry which is preliminary data.</text>
</comment>
<accession>A0A3D8PZ30</accession>
<evidence type="ECO:0000313" key="2">
    <source>
        <dbReference type="Proteomes" id="UP000257143"/>
    </source>
</evidence>
<reference evidence="2" key="1">
    <citation type="submission" date="2017-11" db="EMBL/GenBank/DDBJ databases">
        <authorList>
            <person name="Zhu W."/>
        </authorList>
    </citation>
    <scope>NUCLEOTIDE SEQUENCE [LARGE SCALE GENOMIC DNA]</scope>
    <source>
        <strain evidence="2">CAU 1183</strain>
    </source>
</reference>
<sequence length="88" mass="10428">MPRISQFGGMTFVIYYNDHNPPHFHIIYNEINTRIDIYGGTYLKGNVPLPSSKEKDVFKWLEINRSDIIKVWDDCMAKRRPNKIPPLY</sequence>
<dbReference type="OrthoDB" id="122670at2"/>
<proteinExistence type="predicted"/>
<dbReference type="InterPro" id="IPR025427">
    <property type="entry name" value="DUF4160"/>
</dbReference>
<protein>
    <submittedName>
        <fullName evidence="1">Transcriptional regulator</fullName>
    </submittedName>
</protein>
<gene>
    <name evidence="1" type="ORF">CWR48_03295</name>
</gene>
<dbReference type="RefSeq" id="WP_115771612.1">
    <property type="nucleotide sequence ID" value="NZ_PIOC01000003.1"/>
</dbReference>
<name>A0A3D8PZ30_9BACI</name>
<dbReference type="Proteomes" id="UP000257143">
    <property type="component" value="Unassembled WGS sequence"/>
</dbReference>
<dbReference type="EMBL" id="PIOC01000003">
    <property type="protein sequence ID" value="RDW21440.1"/>
    <property type="molecule type" value="Genomic_DNA"/>
</dbReference>
<evidence type="ECO:0000313" key="1">
    <source>
        <dbReference type="EMBL" id="RDW21440.1"/>
    </source>
</evidence>
<keyword evidence="2" id="KW-1185">Reference proteome</keyword>
<dbReference type="Pfam" id="PF13711">
    <property type="entry name" value="DUF4160"/>
    <property type="match status" value="1"/>
</dbReference>